<organism evidence="9 10">
    <name type="scientific">Faecalicoccus pleomorphus</name>
    <dbReference type="NCBI Taxonomy" id="1323"/>
    <lineage>
        <taxon>Bacteria</taxon>
        <taxon>Bacillati</taxon>
        <taxon>Bacillota</taxon>
        <taxon>Erysipelotrichia</taxon>
        <taxon>Erysipelotrichales</taxon>
        <taxon>Erysipelotrichaceae</taxon>
        <taxon>Faecalicoccus</taxon>
    </lineage>
</organism>
<keyword evidence="5" id="KW-0598">Phosphotransferase system</keyword>
<sequence>MNLLEVLDVDLIDLEMDVASKDEAIRALAGMLDKKGNINDLDGFIDAVYERESIGETGMGNAIAIPHGLTNCVSKASVAIGKTKAPIEWESLDDQPVRLVFLLAMPNDNLQNTHLRMLAQLAAVLAYKEHIDSLMDCKTKEEFFNLFKSYFDERVNQ</sequence>
<dbReference type="Proteomes" id="UP000540014">
    <property type="component" value="Unassembled WGS sequence"/>
</dbReference>
<dbReference type="InterPro" id="IPR002178">
    <property type="entry name" value="PTS_EIIA_type-2_dom"/>
</dbReference>
<keyword evidence="1" id="KW-0813">Transport</keyword>
<evidence type="ECO:0000313" key="9">
    <source>
        <dbReference type="EMBL" id="RGD77450.1"/>
    </source>
</evidence>
<evidence type="ECO:0000313" key="10">
    <source>
        <dbReference type="Proteomes" id="UP000260721"/>
    </source>
</evidence>
<dbReference type="RefSeq" id="WP_117445632.1">
    <property type="nucleotide sequence ID" value="NZ_CALCIP010000008.1"/>
</dbReference>
<dbReference type="SUPFAM" id="SSF55804">
    <property type="entry name" value="Phoshotransferase/anion transport protein"/>
    <property type="match status" value="1"/>
</dbReference>
<dbReference type="Proteomes" id="UP000260721">
    <property type="component" value="Unassembled WGS sequence"/>
</dbReference>
<dbReference type="NCBIfam" id="TIGR00848">
    <property type="entry name" value="fruA"/>
    <property type="match status" value="1"/>
</dbReference>
<feature type="domain" description="PTS EIIA type-2" evidence="6">
    <location>
        <begin position="5"/>
        <end position="150"/>
    </location>
</feature>
<accession>A0A3E3E7U8</accession>
<evidence type="ECO:0000256" key="3">
    <source>
        <dbReference type="ARBA" id="ARBA00022597"/>
    </source>
</evidence>
<dbReference type="AlphaFoldDB" id="A0A3E3E7U8"/>
<dbReference type="PANTHER" id="PTHR47738">
    <property type="entry name" value="PTS SYSTEM FRUCTOSE-LIKE EIIA COMPONENT-RELATED"/>
    <property type="match status" value="1"/>
</dbReference>
<dbReference type="InterPro" id="IPR016152">
    <property type="entry name" value="PTrfase/Anion_transptr"/>
</dbReference>
<dbReference type="PANTHER" id="PTHR47738:SF2">
    <property type="entry name" value="PTS SYSTEM FRUCTOSE-LIKE EIIA COMPONENT"/>
    <property type="match status" value="1"/>
</dbReference>
<dbReference type="InterPro" id="IPR051541">
    <property type="entry name" value="PTS_SugarTrans_NitroReg"/>
</dbReference>
<dbReference type="Proteomes" id="UP001212981">
    <property type="component" value="Unassembled WGS sequence"/>
</dbReference>
<dbReference type="Gene3D" id="3.40.930.10">
    <property type="entry name" value="Mannitol-specific EII, Chain A"/>
    <property type="match status" value="1"/>
</dbReference>
<evidence type="ECO:0000256" key="1">
    <source>
        <dbReference type="ARBA" id="ARBA00022448"/>
    </source>
</evidence>
<evidence type="ECO:0000313" key="11">
    <source>
        <dbReference type="Proteomes" id="UP000540014"/>
    </source>
</evidence>
<dbReference type="EMBL" id="QUSK01000005">
    <property type="protein sequence ID" value="RGD77450.1"/>
    <property type="molecule type" value="Genomic_DNA"/>
</dbReference>
<evidence type="ECO:0000313" key="7">
    <source>
        <dbReference type="EMBL" id="MDB7982394.1"/>
    </source>
</evidence>
<dbReference type="GO" id="GO:0009401">
    <property type="term" value="P:phosphoenolpyruvate-dependent sugar phosphotransferase system"/>
    <property type="evidence" value="ECO:0007669"/>
    <property type="project" value="UniProtKB-KW"/>
</dbReference>
<evidence type="ECO:0000256" key="2">
    <source>
        <dbReference type="ARBA" id="ARBA00022553"/>
    </source>
</evidence>
<proteinExistence type="predicted"/>
<keyword evidence="4" id="KW-0808">Transferase</keyword>
<dbReference type="InterPro" id="IPR004715">
    <property type="entry name" value="PTS_IIA_fruc"/>
</dbReference>
<reference evidence="8 11" key="2">
    <citation type="submission" date="2020-04" db="EMBL/GenBank/DDBJ databases">
        <authorList>
            <person name="Hitch T.C.A."/>
            <person name="Wylensek D."/>
            <person name="Clavel T."/>
        </authorList>
    </citation>
    <scope>NUCLEOTIDE SEQUENCE [LARGE SCALE GENOMIC DNA]</scope>
    <source>
        <strain evidence="8 11">BSM-383-APC-22F</strain>
    </source>
</reference>
<evidence type="ECO:0000256" key="5">
    <source>
        <dbReference type="ARBA" id="ARBA00022683"/>
    </source>
</evidence>
<comment type="caution">
    <text evidence="9">The sequence shown here is derived from an EMBL/GenBank/DDBJ whole genome shotgun (WGS) entry which is preliminary data.</text>
</comment>
<dbReference type="GO" id="GO:0016020">
    <property type="term" value="C:membrane"/>
    <property type="evidence" value="ECO:0007669"/>
    <property type="project" value="InterPro"/>
</dbReference>
<dbReference type="GO" id="GO:0008982">
    <property type="term" value="F:protein-N(PI)-phosphohistidine-sugar phosphotransferase activity"/>
    <property type="evidence" value="ECO:0007669"/>
    <property type="project" value="InterPro"/>
</dbReference>
<reference evidence="9 10" key="1">
    <citation type="submission" date="2018-08" db="EMBL/GenBank/DDBJ databases">
        <title>A genome reference for cultivated species of the human gut microbiota.</title>
        <authorList>
            <person name="Zou Y."/>
            <person name="Xue W."/>
            <person name="Luo G."/>
        </authorList>
    </citation>
    <scope>NUCLEOTIDE SEQUENCE [LARGE SCALE GENOMIC DNA]</scope>
    <source>
        <strain evidence="9 10">TF08-11</strain>
    </source>
</reference>
<evidence type="ECO:0000256" key="4">
    <source>
        <dbReference type="ARBA" id="ARBA00022679"/>
    </source>
</evidence>
<dbReference type="Pfam" id="PF00359">
    <property type="entry name" value="PTS_EIIA_2"/>
    <property type="match status" value="1"/>
</dbReference>
<evidence type="ECO:0000259" key="6">
    <source>
        <dbReference type="PROSITE" id="PS51094"/>
    </source>
</evidence>
<protein>
    <submittedName>
        <fullName evidence="9">PTS sugar transporter subunit IIA</fullName>
    </submittedName>
</protein>
<name>A0A3E3E7U8_9FIRM</name>
<dbReference type="PROSITE" id="PS00372">
    <property type="entry name" value="PTS_EIIA_TYPE_2_HIS"/>
    <property type="match status" value="1"/>
</dbReference>
<dbReference type="EMBL" id="JAQLXO010000008">
    <property type="protein sequence ID" value="MDB7982394.1"/>
    <property type="molecule type" value="Genomic_DNA"/>
</dbReference>
<gene>
    <name evidence="9" type="ORF">DXC78_02820</name>
    <name evidence="8" type="ORF">HF861_11325</name>
    <name evidence="7" type="ORF">PND82_06160</name>
</gene>
<keyword evidence="2" id="KW-0597">Phosphoprotein</keyword>
<keyword evidence="3 9" id="KW-0762">Sugar transport</keyword>
<dbReference type="EMBL" id="JABAFR010000041">
    <property type="protein sequence ID" value="NME45453.1"/>
    <property type="molecule type" value="Genomic_DNA"/>
</dbReference>
<evidence type="ECO:0000313" key="8">
    <source>
        <dbReference type="EMBL" id="NME45453.1"/>
    </source>
</evidence>
<dbReference type="PROSITE" id="PS51094">
    <property type="entry name" value="PTS_EIIA_TYPE_2"/>
    <property type="match status" value="1"/>
</dbReference>
<dbReference type="CDD" id="cd00211">
    <property type="entry name" value="PTS_IIA_fru"/>
    <property type="match status" value="1"/>
</dbReference>
<reference evidence="7" key="3">
    <citation type="submission" date="2023-01" db="EMBL/GenBank/DDBJ databases">
        <title>Human gut microbiome strain richness.</title>
        <authorList>
            <person name="Chen-Liaw A."/>
        </authorList>
    </citation>
    <scope>NUCLEOTIDE SEQUENCE</scope>
    <source>
        <strain evidence="7">D8_m1001271B151109d0_201107</strain>
    </source>
</reference>